<reference evidence="2" key="2">
    <citation type="journal article" date="2023" name="Plants (Basel)">
        <title>Annotation of the Turnera subulata (Passifloraceae) Draft Genome Reveals the S-Locus Evolved after the Divergence of Turneroideae from Passifloroideae in a Stepwise Manner.</title>
        <authorList>
            <person name="Henning P.M."/>
            <person name="Roalson E.H."/>
            <person name="Mir W."/>
            <person name="McCubbin A.G."/>
            <person name="Shore J.S."/>
        </authorList>
    </citation>
    <scope>NUCLEOTIDE SEQUENCE</scope>
    <source>
        <strain evidence="2">F60SS</strain>
    </source>
</reference>
<comment type="caution">
    <text evidence="2">The sequence shown here is derived from an EMBL/GenBank/DDBJ whole genome shotgun (WGS) entry which is preliminary data.</text>
</comment>
<dbReference type="AlphaFoldDB" id="A0A9Q0JBI7"/>
<name>A0A9Q0JBI7_9ROSI</name>
<reference evidence="2" key="1">
    <citation type="submission" date="2022-02" db="EMBL/GenBank/DDBJ databases">
        <authorList>
            <person name="Henning P.M."/>
            <person name="McCubbin A.G."/>
            <person name="Shore J.S."/>
        </authorList>
    </citation>
    <scope>NUCLEOTIDE SEQUENCE</scope>
    <source>
        <strain evidence="2">F60SS</strain>
        <tissue evidence="2">Leaves</tissue>
    </source>
</reference>
<evidence type="ECO:0000256" key="1">
    <source>
        <dbReference type="SAM" id="MobiDB-lite"/>
    </source>
</evidence>
<dbReference type="Proteomes" id="UP001141552">
    <property type="component" value="Unassembled WGS sequence"/>
</dbReference>
<evidence type="ECO:0000313" key="3">
    <source>
        <dbReference type="Proteomes" id="UP001141552"/>
    </source>
</evidence>
<protein>
    <submittedName>
        <fullName evidence="2">Uncharacterized protein</fullName>
    </submittedName>
</protein>
<dbReference type="EMBL" id="JAKUCV010004499">
    <property type="protein sequence ID" value="KAJ4835187.1"/>
    <property type="molecule type" value="Genomic_DNA"/>
</dbReference>
<keyword evidence="3" id="KW-1185">Reference proteome</keyword>
<feature type="region of interest" description="Disordered" evidence="1">
    <location>
        <begin position="1"/>
        <end position="62"/>
    </location>
</feature>
<feature type="non-terminal residue" evidence="2">
    <location>
        <position position="1"/>
    </location>
</feature>
<evidence type="ECO:0000313" key="2">
    <source>
        <dbReference type="EMBL" id="KAJ4835187.1"/>
    </source>
</evidence>
<accession>A0A9Q0JBI7</accession>
<proteinExistence type="predicted"/>
<sequence length="126" mass="13763">MAAMDVSSDNGGNNNNNRSEEKVAAAVTSSRRGPEYSPPKLTQTEEEDDAISEDPLSPEAEEKEAAIWRAIEEKDGKGALENYLAEQAGEPAQLAIEYYKNKEGVQLQLTEMINGTDQLTKLGFIT</sequence>
<organism evidence="2 3">
    <name type="scientific">Turnera subulata</name>
    <dbReference type="NCBI Taxonomy" id="218843"/>
    <lineage>
        <taxon>Eukaryota</taxon>
        <taxon>Viridiplantae</taxon>
        <taxon>Streptophyta</taxon>
        <taxon>Embryophyta</taxon>
        <taxon>Tracheophyta</taxon>
        <taxon>Spermatophyta</taxon>
        <taxon>Magnoliopsida</taxon>
        <taxon>eudicotyledons</taxon>
        <taxon>Gunneridae</taxon>
        <taxon>Pentapetalae</taxon>
        <taxon>rosids</taxon>
        <taxon>fabids</taxon>
        <taxon>Malpighiales</taxon>
        <taxon>Passifloraceae</taxon>
        <taxon>Turnera</taxon>
    </lineage>
</organism>
<gene>
    <name evidence="2" type="ORF">Tsubulata_050349</name>
</gene>